<evidence type="ECO:0000256" key="1">
    <source>
        <dbReference type="ARBA" id="ARBA00006484"/>
    </source>
</evidence>
<dbReference type="Gene3D" id="3.40.50.720">
    <property type="entry name" value="NAD(P)-binding Rossmann-like Domain"/>
    <property type="match status" value="1"/>
</dbReference>
<comment type="similarity">
    <text evidence="1 3">Belongs to the short-chain dehydrogenases/reductases (SDR) family.</text>
</comment>
<dbReference type="PIRSF" id="PIRSF000126">
    <property type="entry name" value="11-beta-HSD1"/>
    <property type="match status" value="1"/>
</dbReference>
<dbReference type="InterPro" id="IPR036291">
    <property type="entry name" value="NAD(P)-bd_dom_sf"/>
</dbReference>
<dbReference type="CDD" id="cd05233">
    <property type="entry name" value="SDR_c"/>
    <property type="match status" value="1"/>
</dbReference>
<dbReference type="PROSITE" id="PS00061">
    <property type="entry name" value="ADH_SHORT"/>
    <property type="match status" value="1"/>
</dbReference>
<dbReference type="STRING" id="690879.TSACC_22510"/>
<evidence type="ECO:0000256" key="4">
    <source>
        <dbReference type="SAM" id="Phobius"/>
    </source>
</evidence>
<dbReference type="RefSeq" id="WP_075079751.1">
    <property type="nucleotide sequence ID" value="NZ_BDCO01000002.1"/>
</dbReference>
<feature type="transmembrane region" description="Helical" evidence="4">
    <location>
        <begin position="236"/>
        <end position="257"/>
    </location>
</feature>
<feature type="domain" description="Ketoreductase" evidence="5">
    <location>
        <begin position="7"/>
        <end position="188"/>
    </location>
</feature>
<evidence type="ECO:0000313" key="7">
    <source>
        <dbReference type="Proteomes" id="UP000076023"/>
    </source>
</evidence>
<dbReference type="PANTHER" id="PTHR44196:SF2">
    <property type="entry name" value="SHORT-CHAIN DEHYDROGENASE-RELATED"/>
    <property type="match status" value="1"/>
</dbReference>
<reference evidence="7" key="1">
    <citation type="journal article" date="2017" name="Genome Announc.">
        <title>Draft Genome Sequence of Terrimicrobium sacchariphilum NM-5T, a Facultative Anaerobic Soil Bacterium of the Class Spartobacteria.</title>
        <authorList>
            <person name="Qiu Y.L."/>
            <person name="Tourlousse D.M."/>
            <person name="Matsuura N."/>
            <person name="Ohashi A."/>
            <person name="Sekiguchi Y."/>
        </authorList>
    </citation>
    <scope>NUCLEOTIDE SEQUENCE [LARGE SCALE GENOMIC DNA]</scope>
    <source>
        <strain evidence="7">NM-5</strain>
    </source>
</reference>
<dbReference type="Proteomes" id="UP000076023">
    <property type="component" value="Unassembled WGS sequence"/>
</dbReference>
<dbReference type="InParanoid" id="A0A146GBC6"/>
<dbReference type="PRINTS" id="PR00080">
    <property type="entry name" value="SDRFAMILY"/>
</dbReference>
<evidence type="ECO:0000259" key="5">
    <source>
        <dbReference type="SMART" id="SM00822"/>
    </source>
</evidence>
<dbReference type="GO" id="GO:0016020">
    <property type="term" value="C:membrane"/>
    <property type="evidence" value="ECO:0007669"/>
    <property type="project" value="TreeGrafter"/>
</dbReference>
<dbReference type="SUPFAM" id="SSF51735">
    <property type="entry name" value="NAD(P)-binding Rossmann-fold domains"/>
    <property type="match status" value="1"/>
</dbReference>
<name>A0A146GBC6_TERSA</name>
<keyword evidence="4" id="KW-1133">Transmembrane helix</keyword>
<evidence type="ECO:0000256" key="2">
    <source>
        <dbReference type="ARBA" id="ARBA00023002"/>
    </source>
</evidence>
<sequence length="268" mass="28860">MKFYEGCTALITGASSGLGAEFARQLAPVARGLVLVARREDRLEALREELLELQPSLQVEIYGADLAVEEQRTRLAGWLGERAIGIDFLINNAGLGDHGHFDSSDWGRVRAMIDVNIGALTHLTHLLLPSMLRSGRAAILNVSSVASFFPLPNMAVYSATKAYVTSLTEALAIELRPKGITVTALCPGPVPTEFFDVARRGEDATAHYETMGPVVVTPAVAVRTGLDAVARDRARVVPGLLLAVSVGVALVVPFFVTREILRLFSKKL</sequence>
<gene>
    <name evidence="6" type="ORF">TSACC_22510</name>
</gene>
<comment type="caution">
    <text evidence="6">The sequence shown here is derived from an EMBL/GenBank/DDBJ whole genome shotgun (WGS) entry which is preliminary data.</text>
</comment>
<evidence type="ECO:0000256" key="3">
    <source>
        <dbReference type="RuleBase" id="RU000363"/>
    </source>
</evidence>
<keyword evidence="7" id="KW-1185">Reference proteome</keyword>
<keyword evidence="2" id="KW-0560">Oxidoreductase</keyword>
<dbReference type="EMBL" id="BDCO01000002">
    <property type="protein sequence ID" value="GAT34087.1"/>
    <property type="molecule type" value="Genomic_DNA"/>
</dbReference>
<keyword evidence="4" id="KW-0812">Transmembrane</keyword>
<accession>A0A146GBC6</accession>
<dbReference type="SMART" id="SM00822">
    <property type="entry name" value="PKS_KR"/>
    <property type="match status" value="1"/>
</dbReference>
<dbReference type="Pfam" id="PF00106">
    <property type="entry name" value="adh_short"/>
    <property type="match status" value="1"/>
</dbReference>
<keyword evidence="4" id="KW-0472">Membrane</keyword>
<dbReference type="InterPro" id="IPR002347">
    <property type="entry name" value="SDR_fam"/>
</dbReference>
<dbReference type="InterPro" id="IPR020904">
    <property type="entry name" value="Sc_DH/Rdtase_CS"/>
</dbReference>
<evidence type="ECO:0000313" key="6">
    <source>
        <dbReference type="EMBL" id="GAT34087.1"/>
    </source>
</evidence>
<proteinExistence type="inferred from homology"/>
<dbReference type="PRINTS" id="PR00081">
    <property type="entry name" value="GDHRDH"/>
</dbReference>
<dbReference type="InterPro" id="IPR057326">
    <property type="entry name" value="KR_dom"/>
</dbReference>
<dbReference type="OrthoDB" id="9808814at2"/>
<protein>
    <recommendedName>
        <fullName evidence="5">Ketoreductase domain-containing protein</fullName>
    </recommendedName>
</protein>
<organism evidence="6 7">
    <name type="scientific">Terrimicrobium sacchariphilum</name>
    <dbReference type="NCBI Taxonomy" id="690879"/>
    <lineage>
        <taxon>Bacteria</taxon>
        <taxon>Pseudomonadati</taxon>
        <taxon>Verrucomicrobiota</taxon>
        <taxon>Terrimicrobiia</taxon>
        <taxon>Terrimicrobiales</taxon>
        <taxon>Terrimicrobiaceae</taxon>
        <taxon>Terrimicrobium</taxon>
    </lineage>
</organism>
<dbReference type="GO" id="GO:0016491">
    <property type="term" value="F:oxidoreductase activity"/>
    <property type="evidence" value="ECO:0007669"/>
    <property type="project" value="UniProtKB-KW"/>
</dbReference>
<dbReference type="AlphaFoldDB" id="A0A146GBC6"/>
<dbReference type="PANTHER" id="PTHR44196">
    <property type="entry name" value="DEHYDROGENASE/REDUCTASE SDR FAMILY MEMBER 7B"/>
    <property type="match status" value="1"/>
</dbReference>